<sequence length="165" mass="16755">DAGGAESPTAAGNRGTSAAAAGGRRLVAAGRDRDGADRPLPDGPHPPSAGAAAAGPGRRQGRRFRGGLRAAPDARRGARDRQLRPDDGPCGGGERDAGDGAPVAPAGAGRQGGDRRRRCRQVNRRPVDQAPRLLFLVPGRRRCQLRQRAARRAGGAGGAAGDAVV</sequence>
<protein>
    <submittedName>
        <fullName evidence="2">Uncharacterized protein</fullName>
    </submittedName>
</protein>
<gene>
    <name evidence="2" type="ORF">AVDCRST_MAG19-1891</name>
</gene>
<feature type="compositionally biased region" description="Low complexity" evidence="1">
    <location>
        <begin position="48"/>
        <end position="57"/>
    </location>
</feature>
<accession>A0A6J4UVW9</accession>
<feature type="region of interest" description="Disordered" evidence="1">
    <location>
        <begin position="1"/>
        <end position="129"/>
    </location>
</feature>
<feature type="compositionally biased region" description="Low complexity" evidence="1">
    <location>
        <begin position="10"/>
        <end position="29"/>
    </location>
</feature>
<evidence type="ECO:0000313" key="2">
    <source>
        <dbReference type="EMBL" id="CAA9562065.1"/>
    </source>
</evidence>
<reference evidence="2" key="1">
    <citation type="submission" date="2020-02" db="EMBL/GenBank/DDBJ databases">
        <authorList>
            <person name="Meier V. D."/>
        </authorList>
    </citation>
    <scope>NUCLEOTIDE SEQUENCE</scope>
    <source>
        <strain evidence="2">AVDCRST_MAG19</strain>
    </source>
</reference>
<feature type="compositionally biased region" description="Low complexity" evidence="1">
    <location>
        <begin position="99"/>
        <end position="108"/>
    </location>
</feature>
<dbReference type="AlphaFoldDB" id="A0A6J4UVW9"/>
<dbReference type="EMBL" id="CADCWL010000083">
    <property type="protein sequence ID" value="CAA9562065.1"/>
    <property type="molecule type" value="Genomic_DNA"/>
</dbReference>
<name>A0A6J4UVW9_9BACT</name>
<organism evidence="2">
    <name type="scientific">uncultured Thermomicrobiales bacterium</name>
    <dbReference type="NCBI Taxonomy" id="1645740"/>
    <lineage>
        <taxon>Bacteria</taxon>
        <taxon>Pseudomonadati</taxon>
        <taxon>Thermomicrobiota</taxon>
        <taxon>Thermomicrobia</taxon>
        <taxon>Thermomicrobiales</taxon>
        <taxon>environmental samples</taxon>
    </lineage>
</organism>
<feature type="compositionally biased region" description="Basic and acidic residues" evidence="1">
    <location>
        <begin position="72"/>
        <end position="98"/>
    </location>
</feature>
<proteinExistence type="predicted"/>
<evidence type="ECO:0000256" key="1">
    <source>
        <dbReference type="SAM" id="MobiDB-lite"/>
    </source>
</evidence>
<feature type="compositionally biased region" description="Basic and acidic residues" evidence="1">
    <location>
        <begin position="30"/>
        <end position="40"/>
    </location>
</feature>
<feature type="non-terminal residue" evidence="2">
    <location>
        <position position="165"/>
    </location>
</feature>
<feature type="non-terminal residue" evidence="2">
    <location>
        <position position="1"/>
    </location>
</feature>